<gene>
    <name evidence="1" type="ORF">LANO_0G18184G</name>
</gene>
<dbReference type="SUPFAM" id="SSF82199">
    <property type="entry name" value="SET domain"/>
    <property type="match status" value="1"/>
</dbReference>
<sequence length="563" mass="63271">MSLEAVQSCIQWAKTNGGSIDERIEFKLDQSTGLHAITKSAIKDSKALITIPKELLIVGGLAETHFGIKNPSQQNPNALLQLYVAKLKFGDACQEAVFYKPYLDLLPNTEDISTPYFWTSEELSALKGTDLLIKTERNLKKLVGEWFDVIAKVDAADENDTQFYLQSSSSPNFNVSDHIQHAESLSWHSFSAYLWSTYIFSSRAFPELIFNDKSLENVNQAFLFPIVDLLNHANGKKVKWHCVPPENALTFSTDEKLAAGDEVCNNYGDKSNEELLLGYGFAIPDNDFDTATLTLRLPPGQIESFQVSGLKLEDMNLTENSVNFTLNMATPLPAELIEAFGILSKLTSEQSVTTRSILEGTAQLNEIINQKLAFFKKASKLKVSLGNPIKSQSCKAYLSGQKKIYQEASDFIKKYQRKQVKDTKPWSFKNTFKADKSFVNSLTLTFGVTKYEDLLTKGFLQQALLLWIVRVSNGGVESSVPKFLEDCIKDVAATIVVEKEDVQEFLPFYKSMFPQLSTKIPEIYGKGDWGIKKFIIAGTVIDRLVWTLPTSQEAFFFERQPFK</sequence>
<accession>A0A1G4KKU1</accession>
<dbReference type="AlphaFoldDB" id="A0A1G4KKU1"/>
<dbReference type="InterPro" id="IPR046341">
    <property type="entry name" value="SET_dom_sf"/>
</dbReference>
<dbReference type="InterPro" id="IPR050600">
    <property type="entry name" value="SETD3_SETD6_MTase"/>
</dbReference>
<dbReference type="GO" id="GO:0005634">
    <property type="term" value="C:nucleus"/>
    <property type="evidence" value="ECO:0007669"/>
    <property type="project" value="TreeGrafter"/>
</dbReference>
<evidence type="ECO:0000313" key="1">
    <source>
        <dbReference type="EMBL" id="SCV05087.1"/>
    </source>
</evidence>
<dbReference type="PANTHER" id="PTHR13271:SF147">
    <property type="entry name" value="PROTEIN-LYSINE N-METHYLTRANSFERASE EFM1-RELATED"/>
    <property type="match status" value="1"/>
</dbReference>
<protein>
    <submittedName>
        <fullName evidence="1">LANO_0G18184g1_1</fullName>
    </submittedName>
</protein>
<keyword evidence="2" id="KW-1185">Reference proteome</keyword>
<dbReference type="Gene3D" id="3.90.1410.10">
    <property type="entry name" value="set domain protein methyltransferase, domain 1"/>
    <property type="match status" value="1"/>
</dbReference>
<dbReference type="PANTHER" id="PTHR13271">
    <property type="entry name" value="UNCHARACTERIZED PUTATIVE METHYLTRANSFERASE"/>
    <property type="match status" value="1"/>
</dbReference>
<dbReference type="EMBL" id="LT598453">
    <property type="protein sequence ID" value="SCV05087.1"/>
    <property type="molecule type" value="Genomic_DNA"/>
</dbReference>
<dbReference type="GO" id="GO:0016279">
    <property type="term" value="F:protein-lysine N-methyltransferase activity"/>
    <property type="evidence" value="ECO:0007669"/>
    <property type="project" value="TreeGrafter"/>
</dbReference>
<dbReference type="Proteomes" id="UP000189911">
    <property type="component" value="Chromosome G"/>
</dbReference>
<evidence type="ECO:0000313" key="2">
    <source>
        <dbReference type="Proteomes" id="UP000189911"/>
    </source>
</evidence>
<reference evidence="2" key="1">
    <citation type="submission" date="2016-03" db="EMBL/GenBank/DDBJ databases">
        <authorList>
            <person name="Devillers Hugo."/>
        </authorList>
    </citation>
    <scope>NUCLEOTIDE SEQUENCE [LARGE SCALE GENOMIC DNA]</scope>
</reference>
<dbReference type="OrthoDB" id="42889at2759"/>
<organism evidence="1 2">
    <name type="scientific">Lachancea nothofagi CBS 11611</name>
    <dbReference type="NCBI Taxonomy" id="1266666"/>
    <lineage>
        <taxon>Eukaryota</taxon>
        <taxon>Fungi</taxon>
        <taxon>Dikarya</taxon>
        <taxon>Ascomycota</taxon>
        <taxon>Saccharomycotina</taxon>
        <taxon>Saccharomycetes</taxon>
        <taxon>Saccharomycetales</taxon>
        <taxon>Saccharomycetaceae</taxon>
        <taxon>Lachancea</taxon>
    </lineage>
</organism>
<name>A0A1G4KKU1_9SACH</name>
<proteinExistence type="predicted"/>